<dbReference type="Pfam" id="PF01568">
    <property type="entry name" value="Molydop_binding"/>
    <property type="match status" value="1"/>
</dbReference>
<keyword evidence="2" id="KW-0479">Metal-binding</keyword>
<dbReference type="Gene3D" id="3.40.50.740">
    <property type="match status" value="1"/>
</dbReference>
<dbReference type="Pfam" id="PF04879">
    <property type="entry name" value="Molybdop_Fe4S4"/>
    <property type="match status" value="1"/>
</dbReference>
<name>A0A1M6DPN2_9FIRM</name>
<proteinExistence type="inferred from homology"/>
<feature type="domain" description="4Fe-4S Mo/W bis-MGD-type" evidence="5">
    <location>
        <begin position="6"/>
        <end position="63"/>
    </location>
</feature>
<dbReference type="STRING" id="1121476.SAMN02745751_00998"/>
<dbReference type="RefSeq" id="WP_073048050.1">
    <property type="nucleotide sequence ID" value="NZ_FQZL01000006.1"/>
</dbReference>
<dbReference type="InterPro" id="IPR050612">
    <property type="entry name" value="Prok_Mopterin_Oxidored"/>
</dbReference>
<evidence type="ECO:0000259" key="5">
    <source>
        <dbReference type="PROSITE" id="PS51669"/>
    </source>
</evidence>
<dbReference type="PANTHER" id="PTHR43742">
    <property type="entry name" value="TRIMETHYLAMINE-N-OXIDE REDUCTASE"/>
    <property type="match status" value="1"/>
</dbReference>
<evidence type="ECO:0000313" key="7">
    <source>
        <dbReference type="Proteomes" id="UP000184052"/>
    </source>
</evidence>
<organism evidence="6 7">
    <name type="scientific">Dethiosulfatibacter aminovorans DSM 17477</name>
    <dbReference type="NCBI Taxonomy" id="1121476"/>
    <lineage>
        <taxon>Bacteria</taxon>
        <taxon>Bacillati</taxon>
        <taxon>Bacillota</taxon>
        <taxon>Tissierellia</taxon>
        <taxon>Dethiosulfatibacter</taxon>
    </lineage>
</organism>
<dbReference type="Gene3D" id="3.40.228.10">
    <property type="entry name" value="Dimethylsulfoxide Reductase, domain 2"/>
    <property type="match status" value="1"/>
</dbReference>
<dbReference type="SMART" id="SM00926">
    <property type="entry name" value="Molybdop_Fe4S4"/>
    <property type="match status" value="1"/>
</dbReference>
<evidence type="ECO:0000313" key="6">
    <source>
        <dbReference type="EMBL" id="SHI75216.1"/>
    </source>
</evidence>
<dbReference type="GO" id="GO:0043546">
    <property type="term" value="F:molybdopterin cofactor binding"/>
    <property type="evidence" value="ECO:0007669"/>
    <property type="project" value="InterPro"/>
</dbReference>
<dbReference type="InterPro" id="IPR009010">
    <property type="entry name" value="Asp_de-COase-like_dom_sf"/>
</dbReference>
<evidence type="ECO:0000256" key="4">
    <source>
        <dbReference type="ARBA" id="ARBA00023014"/>
    </source>
</evidence>
<dbReference type="Pfam" id="PF00384">
    <property type="entry name" value="Molybdopterin"/>
    <property type="match status" value="1"/>
</dbReference>
<sequence length="672" mass="74957">MTCKPDGTYTSVCPRDCFGGCTLKVTIEDGKIVKVAGNKSNTNSDGYLCSKGASYHKRLYHPDRITFPMLKEKNTGEFSRISWDEALDIIARKLTDSVRDCGAESIMYMMGYGHMGKLNDYAKSFWMQLGSITSCYGSLCMAAGKTAVKYTYGTVMQNHNSDLQNARLIIVWGSNPANTNIHRMRNIKAAVKKGAKLIVIDPRVSETMIEGAVRIHPRGGTDGLLAMGIAKIMIDRNICNHDFIHKHVLGFEEYCERLKEYDLDEISAKTGIALEQINEVVDHIEENPVYAFITGSGKSRYSNGGQTERCVCILPALTGSIGVSGGGFYFSDDQNPRISWKNLPVKGYEINENIHVGKVAEALEDESSRIRLLWIEKANPLVSSPDITGMKKVMDKIDFIVTVEHFMTDTALDSDLVLPAAMFSEKDDIFSIYGDSYIQLMPKLVEPQGECKSEPEIYRLLGEKLGFDLAYLPVIDEDAINRLIKDNNINTTYEELKEKPYLYEGYNEIAYEDLVFDTPSGKIEIFSEQMKNWGKDPLPDYCESVESRYSKPELYSKYPLQLFSSHAPGMINSQFKEMKLSVKNSVPKVQVNSMDAEKRDIANGDLVGIYNDRGVIEMIADVGDMVREGEVHIYAGWGDGTGASVNVLIPGRKTDIGDATAYHDCLVEIGKV</sequence>
<dbReference type="Proteomes" id="UP000184052">
    <property type="component" value="Unassembled WGS sequence"/>
</dbReference>
<dbReference type="Gene3D" id="2.20.25.90">
    <property type="entry name" value="ADC-like domains"/>
    <property type="match status" value="1"/>
</dbReference>
<dbReference type="InterPro" id="IPR006963">
    <property type="entry name" value="Mopterin_OxRdtase_4Fe-4S_dom"/>
</dbReference>
<evidence type="ECO:0000256" key="3">
    <source>
        <dbReference type="ARBA" id="ARBA00023004"/>
    </source>
</evidence>
<dbReference type="GO" id="GO:0016491">
    <property type="term" value="F:oxidoreductase activity"/>
    <property type="evidence" value="ECO:0007669"/>
    <property type="project" value="InterPro"/>
</dbReference>
<protein>
    <submittedName>
        <fullName evidence="6">Anaerobic selenocysteine-containing dehydrogenase</fullName>
    </submittedName>
</protein>
<accession>A0A1M6DPN2</accession>
<dbReference type="Gene3D" id="2.40.40.20">
    <property type="match status" value="1"/>
</dbReference>
<reference evidence="6 7" key="1">
    <citation type="submission" date="2016-11" db="EMBL/GenBank/DDBJ databases">
        <authorList>
            <person name="Jaros S."/>
            <person name="Januszkiewicz K."/>
            <person name="Wedrychowicz H."/>
        </authorList>
    </citation>
    <scope>NUCLEOTIDE SEQUENCE [LARGE SCALE GENOMIC DNA]</scope>
    <source>
        <strain evidence="6 7">DSM 17477</strain>
    </source>
</reference>
<comment type="similarity">
    <text evidence="1">Belongs to the prokaryotic molybdopterin-containing oxidoreductase family.</text>
</comment>
<gene>
    <name evidence="6" type="ORF">SAMN02745751_00998</name>
</gene>
<evidence type="ECO:0000256" key="1">
    <source>
        <dbReference type="ARBA" id="ARBA00010312"/>
    </source>
</evidence>
<dbReference type="AlphaFoldDB" id="A0A1M6DPN2"/>
<dbReference type="EMBL" id="FQZL01000006">
    <property type="protein sequence ID" value="SHI75216.1"/>
    <property type="molecule type" value="Genomic_DNA"/>
</dbReference>
<dbReference type="Gene3D" id="3.30.2070.10">
    <property type="entry name" value="Formate dehydrogenase/DMSO reductase"/>
    <property type="match status" value="1"/>
</dbReference>
<dbReference type="InterPro" id="IPR006656">
    <property type="entry name" value="Mopterin_OxRdtase"/>
</dbReference>
<dbReference type="PANTHER" id="PTHR43742:SF6">
    <property type="entry name" value="OXIDOREDUCTASE YYAE-RELATED"/>
    <property type="match status" value="1"/>
</dbReference>
<keyword evidence="4" id="KW-0411">Iron-sulfur</keyword>
<dbReference type="GO" id="GO:0051536">
    <property type="term" value="F:iron-sulfur cluster binding"/>
    <property type="evidence" value="ECO:0007669"/>
    <property type="project" value="UniProtKB-KW"/>
</dbReference>
<dbReference type="GO" id="GO:0046872">
    <property type="term" value="F:metal ion binding"/>
    <property type="evidence" value="ECO:0007669"/>
    <property type="project" value="UniProtKB-KW"/>
</dbReference>
<keyword evidence="3" id="KW-0408">Iron</keyword>
<evidence type="ECO:0000256" key="2">
    <source>
        <dbReference type="ARBA" id="ARBA00022723"/>
    </source>
</evidence>
<dbReference type="SUPFAM" id="SSF50692">
    <property type="entry name" value="ADC-like"/>
    <property type="match status" value="1"/>
</dbReference>
<dbReference type="PROSITE" id="PS51669">
    <property type="entry name" value="4FE4S_MOW_BIS_MGD"/>
    <property type="match status" value="1"/>
</dbReference>
<dbReference type="InterPro" id="IPR006657">
    <property type="entry name" value="MoPterin_dinucl-bd_dom"/>
</dbReference>
<dbReference type="SUPFAM" id="SSF53706">
    <property type="entry name" value="Formate dehydrogenase/DMSO reductase, domains 1-3"/>
    <property type="match status" value="1"/>
</dbReference>
<keyword evidence="7" id="KW-1185">Reference proteome</keyword>